<comment type="caution">
    <text evidence="1">The sequence shown here is derived from an EMBL/GenBank/DDBJ whole genome shotgun (WGS) entry which is preliminary data.</text>
</comment>
<protein>
    <submittedName>
        <fullName evidence="1">Uncharacterized protein</fullName>
    </submittedName>
</protein>
<dbReference type="Proteomes" id="UP000054783">
    <property type="component" value="Unassembled WGS sequence"/>
</dbReference>
<dbReference type="AlphaFoldDB" id="A0A0V1AEB3"/>
<proteinExistence type="predicted"/>
<accession>A0A0V1AEB3</accession>
<keyword evidence="2" id="KW-1185">Reference proteome</keyword>
<reference evidence="1 2" key="1">
    <citation type="submission" date="2015-01" db="EMBL/GenBank/DDBJ databases">
        <title>Evolution of Trichinella species and genotypes.</title>
        <authorList>
            <person name="Korhonen P.K."/>
            <person name="Edoardo P."/>
            <person name="Giuseppe L.R."/>
            <person name="Gasser R.B."/>
        </authorList>
    </citation>
    <scope>NUCLEOTIDE SEQUENCE [LARGE SCALE GENOMIC DNA]</scope>
    <source>
        <strain evidence="1">ISS2496</strain>
    </source>
</reference>
<evidence type="ECO:0000313" key="2">
    <source>
        <dbReference type="Proteomes" id="UP000054783"/>
    </source>
</evidence>
<evidence type="ECO:0000313" key="1">
    <source>
        <dbReference type="EMBL" id="KRY23053.1"/>
    </source>
</evidence>
<sequence length="62" mass="6866">MIYIGSESVGRDPPVGREQLLGGSQSFTNRILLGEQNHYFCSASHSTQMLSVPANPRKQMEN</sequence>
<name>A0A0V1AEB3_9BILA</name>
<gene>
    <name evidence="1" type="ORF">T12_3123</name>
</gene>
<dbReference type="EMBL" id="JYDQ01000005">
    <property type="protein sequence ID" value="KRY23053.1"/>
    <property type="molecule type" value="Genomic_DNA"/>
</dbReference>
<organism evidence="1 2">
    <name type="scientific">Trichinella patagoniensis</name>
    <dbReference type="NCBI Taxonomy" id="990121"/>
    <lineage>
        <taxon>Eukaryota</taxon>
        <taxon>Metazoa</taxon>
        <taxon>Ecdysozoa</taxon>
        <taxon>Nematoda</taxon>
        <taxon>Enoplea</taxon>
        <taxon>Dorylaimia</taxon>
        <taxon>Trichinellida</taxon>
        <taxon>Trichinellidae</taxon>
        <taxon>Trichinella</taxon>
    </lineage>
</organism>